<evidence type="ECO:0000256" key="6">
    <source>
        <dbReference type="ARBA" id="ARBA00023054"/>
    </source>
</evidence>
<evidence type="ECO:0000313" key="12">
    <source>
        <dbReference type="EMBL" id="OCF52929.1"/>
    </source>
</evidence>
<evidence type="ECO:0000256" key="10">
    <source>
        <dbReference type="RuleBase" id="RU368011"/>
    </source>
</evidence>
<reference evidence="13" key="4">
    <citation type="submission" date="2024-02" db="EMBL/GenBank/DDBJ databases">
        <title>Comparative genomics of Cryptococcus and Kwoniella reveals pathogenesis evolution and contrasting modes of karyotype evolution via chromosome fusion or intercentromeric recombination.</title>
        <authorList>
            <person name="Coelho M.A."/>
            <person name="David-Palma M."/>
            <person name="Shea T."/>
            <person name="Bowers K."/>
            <person name="McGinley-Smith S."/>
            <person name="Mohammad A.W."/>
            <person name="Gnirke A."/>
            <person name="Yurkov A.M."/>
            <person name="Nowrousian M."/>
            <person name="Sun S."/>
            <person name="Cuomo C.A."/>
            <person name="Heitman J."/>
        </authorList>
    </citation>
    <scope>NUCLEOTIDE SEQUENCE</scope>
    <source>
        <strain evidence="13">CBS 10737</strain>
    </source>
</reference>
<evidence type="ECO:0000256" key="4">
    <source>
        <dbReference type="ARBA" id="ARBA00022776"/>
    </source>
</evidence>
<evidence type="ECO:0000256" key="8">
    <source>
        <dbReference type="ARBA" id="ARBA00023306"/>
    </source>
</evidence>
<dbReference type="SUPFAM" id="SSF143026">
    <property type="entry name" value="Kinetochore globular domain"/>
    <property type="match status" value="1"/>
</dbReference>
<dbReference type="EMBL" id="KI894007">
    <property type="protein sequence ID" value="OCF52929.1"/>
    <property type="molecule type" value="Genomic_DNA"/>
</dbReference>
<keyword evidence="8 10" id="KW-0131">Cell cycle</keyword>
<dbReference type="GO" id="GO:0007059">
    <property type="term" value="P:chromosome segregation"/>
    <property type="evidence" value="ECO:0007669"/>
    <property type="project" value="TreeGrafter"/>
</dbReference>
<keyword evidence="14" id="KW-1185">Reference proteome</keyword>
<dbReference type="InterPro" id="IPR038066">
    <property type="entry name" value="Spc24_Fungi_globular_sf"/>
</dbReference>
<organism evidence="12">
    <name type="scientific">Kwoniella pini CBS 10737</name>
    <dbReference type="NCBI Taxonomy" id="1296096"/>
    <lineage>
        <taxon>Eukaryota</taxon>
        <taxon>Fungi</taxon>
        <taxon>Dikarya</taxon>
        <taxon>Basidiomycota</taxon>
        <taxon>Agaricomycotina</taxon>
        <taxon>Tremellomycetes</taxon>
        <taxon>Tremellales</taxon>
        <taxon>Cryptococcaceae</taxon>
        <taxon>Kwoniella</taxon>
    </lineage>
</organism>
<dbReference type="GeneID" id="30168599"/>
<evidence type="ECO:0000256" key="7">
    <source>
        <dbReference type="ARBA" id="ARBA00023242"/>
    </source>
</evidence>
<dbReference type="GO" id="GO:0005634">
    <property type="term" value="C:nucleus"/>
    <property type="evidence" value="ECO:0007669"/>
    <property type="project" value="UniProtKB-SubCell"/>
</dbReference>
<dbReference type="Pfam" id="PF08286">
    <property type="entry name" value="Spc24"/>
    <property type="match status" value="1"/>
</dbReference>
<feature type="compositionally biased region" description="Polar residues" evidence="11">
    <location>
        <begin position="1"/>
        <end position="29"/>
    </location>
</feature>
<dbReference type="Proteomes" id="UP000094020">
    <property type="component" value="Chromosome 1"/>
</dbReference>
<keyword evidence="6" id="KW-0175">Coiled coil</keyword>
<evidence type="ECO:0000256" key="9">
    <source>
        <dbReference type="ARBA" id="ARBA00023328"/>
    </source>
</evidence>
<comment type="subcellular location">
    <subcellularLocation>
        <location evidence="10">Nucleus</location>
    </subcellularLocation>
    <subcellularLocation>
        <location evidence="10">Chromosome</location>
        <location evidence="10">Centromere</location>
        <location evidence="10">Kinetochore</location>
    </subcellularLocation>
</comment>
<evidence type="ECO:0000256" key="3">
    <source>
        <dbReference type="ARBA" id="ARBA00022618"/>
    </source>
</evidence>
<keyword evidence="3 10" id="KW-0132">Cell division</keyword>
<feature type="compositionally biased region" description="Polar residues" evidence="11">
    <location>
        <begin position="115"/>
        <end position="130"/>
    </location>
</feature>
<dbReference type="GO" id="GO:0051301">
    <property type="term" value="P:cell division"/>
    <property type="evidence" value="ECO:0007669"/>
    <property type="project" value="UniProtKB-UniRule"/>
</dbReference>
<feature type="compositionally biased region" description="Polar residues" evidence="11">
    <location>
        <begin position="89"/>
        <end position="104"/>
    </location>
</feature>
<dbReference type="CDD" id="cd11565">
    <property type="entry name" value="RWD_Spc24"/>
    <property type="match status" value="1"/>
</dbReference>
<reference evidence="12" key="1">
    <citation type="submission" date="2013-07" db="EMBL/GenBank/DDBJ databases">
        <title>The Genome Sequence of Cryptococcus pinus CBS10737.</title>
        <authorList>
            <consortium name="The Broad Institute Genome Sequencing Platform"/>
            <person name="Cuomo C."/>
            <person name="Litvintseva A."/>
            <person name="Chen Y."/>
            <person name="Heitman J."/>
            <person name="Sun S."/>
            <person name="Springer D."/>
            <person name="Dromer F."/>
            <person name="Young S.K."/>
            <person name="Zeng Q."/>
            <person name="Gargeya S."/>
            <person name="Fitzgerald M."/>
            <person name="Abouelleil A."/>
            <person name="Alvarado L."/>
            <person name="Berlin A.M."/>
            <person name="Chapman S.B."/>
            <person name="Dewar J."/>
            <person name="Goldberg J."/>
            <person name="Griggs A."/>
            <person name="Gujja S."/>
            <person name="Hansen M."/>
            <person name="Howarth C."/>
            <person name="Imamovic A."/>
            <person name="Larimer J."/>
            <person name="McCowan C."/>
            <person name="Murphy C."/>
            <person name="Pearson M."/>
            <person name="Priest M."/>
            <person name="Roberts A."/>
            <person name="Saif S."/>
            <person name="Shea T."/>
            <person name="Sykes S."/>
            <person name="Wortman J."/>
            <person name="Nusbaum C."/>
            <person name="Birren B."/>
        </authorList>
    </citation>
    <scope>NUCLEOTIDE SEQUENCE [LARGE SCALE GENOMIC DNA]</scope>
    <source>
        <strain evidence="12">CBS 10737</strain>
    </source>
</reference>
<dbReference type="GO" id="GO:0031262">
    <property type="term" value="C:Ndc80 complex"/>
    <property type="evidence" value="ECO:0007669"/>
    <property type="project" value="TreeGrafter"/>
</dbReference>
<keyword evidence="5 10" id="KW-0995">Kinetochore</keyword>
<dbReference type="OrthoDB" id="3344830at2759"/>
<dbReference type="InterPro" id="IPR013252">
    <property type="entry name" value="Ndc80_Spc24"/>
</dbReference>
<evidence type="ECO:0000256" key="11">
    <source>
        <dbReference type="SAM" id="MobiDB-lite"/>
    </source>
</evidence>
<comment type="subunit">
    <text evidence="10">Component of the NDC80 complex.</text>
</comment>
<reference evidence="12" key="3">
    <citation type="submission" date="2016-07" db="EMBL/GenBank/DDBJ databases">
        <title>Evolution of pathogenesis and genome organization in the Tremellales.</title>
        <authorList>
            <person name="Cuomo C."/>
            <person name="Litvintseva A."/>
            <person name="Heitman J."/>
            <person name="Chen Y."/>
            <person name="Sun S."/>
            <person name="Springer D."/>
            <person name="Dromer F."/>
            <person name="Young S."/>
            <person name="Zeng Q."/>
            <person name="Chapman S."/>
            <person name="Gujja S."/>
            <person name="Saif S."/>
            <person name="Birren B."/>
        </authorList>
    </citation>
    <scope>NUCLEOTIDE SEQUENCE</scope>
    <source>
        <strain evidence="12">CBS 10737</strain>
    </source>
</reference>
<dbReference type="PANTHER" id="PTHR22142">
    <property type="match status" value="1"/>
</dbReference>
<keyword evidence="9 10" id="KW-0137">Centromere</keyword>
<evidence type="ECO:0000256" key="2">
    <source>
        <dbReference type="ARBA" id="ARBA00022454"/>
    </source>
</evidence>
<dbReference type="STRING" id="1296096.A0A1B9IBF6"/>
<keyword evidence="4 10" id="KW-0498">Mitosis</keyword>
<evidence type="ECO:0000313" key="13">
    <source>
        <dbReference type="EMBL" id="WWC67190.1"/>
    </source>
</evidence>
<dbReference type="RefSeq" id="XP_019014148.1">
    <property type="nucleotide sequence ID" value="XM_019152010.1"/>
</dbReference>
<protein>
    <recommendedName>
        <fullName evidence="10">Kinetochore protein Spc24</fullName>
    </recommendedName>
</protein>
<dbReference type="PANTHER" id="PTHR22142:SF2">
    <property type="entry name" value="KINETOCHORE PROTEIN SPC24"/>
    <property type="match status" value="1"/>
</dbReference>
<proteinExistence type="inferred from homology"/>
<keyword evidence="7 10" id="KW-0539">Nucleus</keyword>
<feature type="region of interest" description="Disordered" evidence="11">
    <location>
        <begin position="1"/>
        <end position="30"/>
    </location>
</feature>
<comment type="similarity">
    <text evidence="1 10">Belongs to the SPC24 family.</text>
</comment>
<sequence length="232" mass="25951">MSTFQNPPSQFRDANSPELSYSEHNQSGEISEDQWRALAKIVRDVGPTLSPDEELGDLAAAEAAVNAKDTERNGVVDKVRDELRQLSRQLTQASAAAQRPSSHPSAAEHDAQVRSFEQQQYSTGKQLNEEQTLVSKREIELGRLKVEREELDNLRIGENKENDDDWTNGKVIRLKMLSEGGFTLVPSKDNKSANKILIRNDLKNDVHSIPIDNSRSKVYTANLIWNLASDGL</sequence>
<reference evidence="13" key="2">
    <citation type="submission" date="2013-07" db="EMBL/GenBank/DDBJ databases">
        <authorList>
            <consortium name="The Broad Institute Genome Sequencing Platform"/>
            <person name="Cuomo C."/>
            <person name="Litvintseva A."/>
            <person name="Chen Y."/>
            <person name="Heitman J."/>
            <person name="Sun S."/>
            <person name="Springer D."/>
            <person name="Dromer F."/>
            <person name="Young S.K."/>
            <person name="Zeng Q."/>
            <person name="Gargeya S."/>
            <person name="Fitzgerald M."/>
            <person name="Abouelleil A."/>
            <person name="Alvarado L."/>
            <person name="Berlin A.M."/>
            <person name="Chapman S.B."/>
            <person name="Dewar J."/>
            <person name="Goldberg J."/>
            <person name="Griggs A."/>
            <person name="Gujja S."/>
            <person name="Hansen M."/>
            <person name="Howarth C."/>
            <person name="Imamovic A."/>
            <person name="Larimer J."/>
            <person name="McCowan C."/>
            <person name="Murphy C."/>
            <person name="Pearson M."/>
            <person name="Priest M."/>
            <person name="Roberts A."/>
            <person name="Saif S."/>
            <person name="Shea T."/>
            <person name="Sykes S."/>
            <person name="Wortman J."/>
            <person name="Nusbaum C."/>
            <person name="Birren B."/>
        </authorList>
    </citation>
    <scope>NUCLEOTIDE SEQUENCE</scope>
    <source>
        <strain evidence="13">CBS 10737</strain>
    </source>
</reference>
<dbReference type="AlphaFoldDB" id="A0A1B9IBF6"/>
<keyword evidence="2 10" id="KW-0158">Chromosome</keyword>
<dbReference type="GO" id="GO:0008017">
    <property type="term" value="F:microtubule binding"/>
    <property type="evidence" value="ECO:0007669"/>
    <property type="project" value="TreeGrafter"/>
</dbReference>
<dbReference type="EMBL" id="CP144519">
    <property type="protein sequence ID" value="WWC67190.1"/>
    <property type="molecule type" value="Genomic_DNA"/>
</dbReference>
<evidence type="ECO:0000256" key="1">
    <source>
        <dbReference type="ARBA" id="ARBA00007804"/>
    </source>
</evidence>
<feature type="region of interest" description="Disordered" evidence="11">
    <location>
        <begin position="89"/>
        <end position="130"/>
    </location>
</feature>
<name>A0A1B9IBF6_9TREE</name>
<evidence type="ECO:0000313" key="14">
    <source>
        <dbReference type="Proteomes" id="UP000094020"/>
    </source>
</evidence>
<evidence type="ECO:0000256" key="5">
    <source>
        <dbReference type="ARBA" id="ARBA00022838"/>
    </source>
</evidence>
<comment type="function">
    <text evidence="10">Acts as a component of the essential kinetochore-associated NDC80 complex, which is required for chromosome segregation and spindle checkpoint activity.</text>
</comment>
<dbReference type="Gene3D" id="3.30.160.430">
    <property type="match status" value="1"/>
</dbReference>
<accession>A0A1B9IBF6</accession>
<gene>
    <name evidence="12" type="ORF">I206_00230</name>
    <name evidence="13" type="ORF">I206_101097</name>
</gene>
<dbReference type="KEGG" id="kpin:30168599"/>